<dbReference type="AlphaFoldDB" id="A0A9D1FNI7"/>
<dbReference type="EMBL" id="DVJP01000059">
    <property type="protein sequence ID" value="HIS76952.1"/>
    <property type="molecule type" value="Genomic_DNA"/>
</dbReference>
<gene>
    <name evidence="2" type="ORF">IAB51_09115</name>
</gene>
<dbReference type="InterPro" id="IPR011437">
    <property type="entry name" value="DUF1540"/>
</dbReference>
<reference evidence="2" key="2">
    <citation type="journal article" date="2021" name="PeerJ">
        <title>Extensive microbial diversity within the chicken gut microbiome revealed by metagenomics and culture.</title>
        <authorList>
            <person name="Gilroy R."/>
            <person name="Ravi A."/>
            <person name="Getino M."/>
            <person name="Pursley I."/>
            <person name="Horton D.L."/>
            <person name="Alikhan N.F."/>
            <person name="Baker D."/>
            <person name="Gharbi K."/>
            <person name="Hall N."/>
            <person name="Watson M."/>
            <person name="Adriaenssens E.M."/>
            <person name="Foster-Nyarko E."/>
            <person name="Jarju S."/>
            <person name="Secka A."/>
            <person name="Antonio M."/>
            <person name="Oren A."/>
            <person name="Chaudhuri R.R."/>
            <person name="La Ragione R."/>
            <person name="Hildebrand F."/>
            <person name="Pallen M.J."/>
        </authorList>
    </citation>
    <scope>NUCLEOTIDE SEQUENCE</scope>
    <source>
        <strain evidence="2">CHK199-13235</strain>
    </source>
</reference>
<proteinExistence type="predicted"/>
<dbReference type="Pfam" id="PF07561">
    <property type="entry name" value="DUF1540"/>
    <property type="match status" value="1"/>
</dbReference>
<feature type="domain" description="DUF1540" evidence="1">
    <location>
        <begin position="14"/>
        <end position="53"/>
    </location>
</feature>
<reference evidence="2" key="1">
    <citation type="submission" date="2020-10" db="EMBL/GenBank/DDBJ databases">
        <authorList>
            <person name="Gilroy R."/>
        </authorList>
    </citation>
    <scope>NUCLEOTIDE SEQUENCE</scope>
    <source>
        <strain evidence="2">CHK199-13235</strain>
    </source>
</reference>
<name>A0A9D1FNI7_9FIRM</name>
<protein>
    <submittedName>
        <fullName evidence="2">DUF1540 domain-containing protein</fullName>
    </submittedName>
</protein>
<sequence>MSDLGKNKEAISCVECDVTNCIHNNHQNHCTAQSIKIGTQSACTCSETVCQSFRAN</sequence>
<evidence type="ECO:0000313" key="2">
    <source>
        <dbReference type="EMBL" id="HIS76952.1"/>
    </source>
</evidence>
<comment type="caution">
    <text evidence="2">The sequence shown here is derived from an EMBL/GenBank/DDBJ whole genome shotgun (WGS) entry which is preliminary data.</text>
</comment>
<evidence type="ECO:0000259" key="1">
    <source>
        <dbReference type="Pfam" id="PF07561"/>
    </source>
</evidence>
<organism evidence="2 3">
    <name type="scientific">Candidatus Merdivicinus excrementipullorum</name>
    <dbReference type="NCBI Taxonomy" id="2840867"/>
    <lineage>
        <taxon>Bacteria</taxon>
        <taxon>Bacillati</taxon>
        <taxon>Bacillota</taxon>
        <taxon>Clostridia</taxon>
        <taxon>Eubacteriales</taxon>
        <taxon>Oscillospiraceae</taxon>
        <taxon>Oscillospiraceae incertae sedis</taxon>
        <taxon>Candidatus Merdivicinus</taxon>
    </lineage>
</organism>
<dbReference type="Proteomes" id="UP000824002">
    <property type="component" value="Unassembled WGS sequence"/>
</dbReference>
<accession>A0A9D1FNI7</accession>
<evidence type="ECO:0000313" key="3">
    <source>
        <dbReference type="Proteomes" id="UP000824002"/>
    </source>
</evidence>